<dbReference type="EMBL" id="LNYK01000033">
    <property type="protein sequence ID" value="KTD19647.1"/>
    <property type="molecule type" value="Genomic_DNA"/>
</dbReference>
<dbReference type="PATRIC" id="fig|45068.5.peg.1979"/>
<comment type="caution">
    <text evidence="3">The sequence shown here is derived from an EMBL/GenBank/DDBJ whole genome shotgun (WGS) entry which is preliminary data.</text>
</comment>
<feature type="coiled-coil region" evidence="1">
    <location>
        <begin position="84"/>
        <end position="136"/>
    </location>
</feature>
<feature type="transmembrane region" description="Helical" evidence="2">
    <location>
        <begin position="7"/>
        <end position="25"/>
    </location>
</feature>
<gene>
    <name evidence="3" type="ORF">Llon_1819</name>
</gene>
<evidence type="ECO:0000256" key="2">
    <source>
        <dbReference type="SAM" id="Phobius"/>
    </source>
</evidence>
<accession>A0A0W0VHQ8</accession>
<dbReference type="OrthoDB" id="5653811at2"/>
<keyword evidence="2" id="KW-0472">Membrane</keyword>
<feature type="transmembrane region" description="Helical" evidence="2">
    <location>
        <begin position="53"/>
        <end position="77"/>
    </location>
</feature>
<keyword evidence="2" id="KW-1133">Transmembrane helix</keyword>
<proteinExistence type="predicted"/>
<dbReference type="AlphaFoldDB" id="A0A0W0VHQ8"/>
<keyword evidence="1" id="KW-0175">Coiled coil</keyword>
<evidence type="ECO:0000313" key="4">
    <source>
        <dbReference type="Proteomes" id="UP000054997"/>
    </source>
</evidence>
<reference evidence="3 4" key="1">
    <citation type="submission" date="2015-11" db="EMBL/GenBank/DDBJ databases">
        <title>Genomic analysis of 38 Legionella species identifies large and diverse effector repertoires.</title>
        <authorList>
            <person name="Burstein D."/>
            <person name="Amaro F."/>
            <person name="Zusman T."/>
            <person name="Lifshitz Z."/>
            <person name="Cohen O."/>
            <person name="Gilbert J.A."/>
            <person name="Pupko T."/>
            <person name="Shuman H.A."/>
            <person name="Segal G."/>
        </authorList>
    </citation>
    <scope>NUCLEOTIDE SEQUENCE [LARGE SCALE GENOMIC DNA]</scope>
    <source>
        <strain evidence="3 4">ATCC 49505</strain>
    </source>
</reference>
<keyword evidence="2" id="KW-0812">Transmembrane</keyword>
<evidence type="ECO:0000313" key="3">
    <source>
        <dbReference type="EMBL" id="KTD19647.1"/>
    </source>
</evidence>
<protein>
    <recommendedName>
        <fullName evidence="5">Transmembrane protein</fullName>
    </recommendedName>
</protein>
<dbReference type="Proteomes" id="UP000054997">
    <property type="component" value="Unassembled WGS sequence"/>
</dbReference>
<evidence type="ECO:0000256" key="1">
    <source>
        <dbReference type="SAM" id="Coils"/>
    </source>
</evidence>
<keyword evidence="4" id="KW-1185">Reference proteome</keyword>
<evidence type="ECO:0008006" key="5">
    <source>
        <dbReference type="Google" id="ProtNLM"/>
    </source>
</evidence>
<organism evidence="3 4">
    <name type="scientific">Legionella londiniensis</name>
    <dbReference type="NCBI Taxonomy" id="45068"/>
    <lineage>
        <taxon>Bacteria</taxon>
        <taxon>Pseudomonadati</taxon>
        <taxon>Pseudomonadota</taxon>
        <taxon>Gammaproteobacteria</taxon>
        <taxon>Legionellales</taxon>
        <taxon>Legionellaceae</taxon>
        <taxon>Legionella</taxon>
    </lineage>
</organism>
<sequence>MQLKKYMLLLIILGVVFIAIGYYFWESFLYVHYLGGFDAYGLPVQLSYPGFSFFFYSWPLWGFPLLLALMIGVFLYLHLKIKDFEAIQEIKAKLEAQKNEMESLSLMHKARKNEMDVRLKNKYEQLQNEFTSLQSEYQRSLDFIEKLLEQMADGEKKEK</sequence>
<dbReference type="RefSeq" id="WP_058529807.1">
    <property type="nucleotide sequence ID" value="NZ_CAAAHZ010000001.1"/>
</dbReference>
<name>A0A0W0VHQ8_9GAMM</name>
<dbReference type="STRING" id="45068.Llon_1819"/>